<accession>E3QYZ3</accession>
<dbReference type="STRING" id="645133.E3QYZ3"/>
<dbReference type="SUPFAM" id="SSF54001">
    <property type="entry name" value="Cysteine proteinases"/>
    <property type="match status" value="1"/>
</dbReference>
<dbReference type="RefSeq" id="XP_008100101.1">
    <property type="nucleotide sequence ID" value="XM_008101910.1"/>
</dbReference>
<reference evidence="2" key="1">
    <citation type="journal article" date="2012" name="Nat. Genet.">
        <title>Lifestyle transitions in plant pathogenic Colletotrichum fungi deciphered by genome and transcriptome analyses.</title>
        <authorList>
            <person name="O'Connell R.J."/>
            <person name="Thon M.R."/>
            <person name="Hacquard S."/>
            <person name="Amyotte S.G."/>
            <person name="Kleemann J."/>
            <person name="Torres M.F."/>
            <person name="Damm U."/>
            <person name="Buiate E.A."/>
            <person name="Epstein L."/>
            <person name="Alkan N."/>
            <person name="Altmueller J."/>
            <person name="Alvarado-Balderrama L."/>
            <person name="Bauser C.A."/>
            <person name="Becker C."/>
            <person name="Birren B.W."/>
            <person name="Chen Z."/>
            <person name="Choi J."/>
            <person name="Crouch J.A."/>
            <person name="Duvick J.P."/>
            <person name="Farman M.A."/>
            <person name="Gan P."/>
            <person name="Heiman D."/>
            <person name="Henrissat B."/>
            <person name="Howard R.J."/>
            <person name="Kabbage M."/>
            <person name="Koch C."/>
            <person name="Kracher B."/>
            <person name="Kubo Y."/>
            <person name="Law A.D."/>
            <person name="Lebrun M.-H."/>
            <person name="Lee Y.-H."/>
            <person name="Miyara I."/>
            <person name="Moore N."/>
            <person name="Neumann U."/>
            <person name="Nordstroem K."/>
            <person name="Panaccione D.G."/>
            <person name="Panstruga R."/>
            <person name="Place M."/>
            <person name="Proctor R.H."/>
            <person name="Prusky D."/>
            <person name="Rech G."/>
            <person name="Reinhardt R."/>
            <person name="Rollins J.A."/>
            <person name="Rounsley S."/>
            <person name="Schardl C.L."/>
            <person name="Schwartz D.C."/>
            <person name="Shenoy N."/>
            <person name="Shirasu K."/>
            <person name="Sikhakolli U.R."/>
            <person name="Stueber K."/>
            <person name="Sukno S.A."/>
            <person name="Sweigard J.A."/>
            <person name="Takano Y."/>
            <person name="Takahara H."/>
            <person name="Trail F."/>
            <person name="van der Does H.C."/>
            <person name="Voll L.M."/>
            <person name="Will I."/>
            <person name="Young S."/>
            <person name="Zeng Q."/>
            <person name="Zhang J."/>
            <person name="Zhou S."/>
            <person name="Dickman M.B."/>
            <person name="Schulze-Lefert P."/>
            <person name="Ver Loren van Themaat E."/>
            <person name="Ma L.-J."/>
            <person name="Vaillancourt L.J."/>
        </authorList>
    </citation>
    <scope>NUCLEOTIDE SEQUENCE [LARGE SCALE GENOMIC DNA]</scope>
    <source>
        <strain evidence="2">M1.001 / M2 / FGSC 10212</strain>
    </source>
</reference>
<name>E3QYZ3_COLGM</name>
<keyword evidence="2" id="KW-1185">Reference proteome</keyword>
<dbReference type="eggNOG" id="ENOG502T4KV">
    <property type="taxonomic scope" value="Eukaryota"/>
</dbReference>
<dbReference type="GeneID" id="24416590"/>
<dbReference type="AlphaFoldDB" id="E3QYZ3"/>
<dbReference type="EMBL" id="GG697408">
    <property type="protein sequence ID" value="EFQ36081.1"/>
    <property type="molecule type" value="Genomic_DNA"/>
</dbReference>
<dbReference type="Proteomes" id="UP000008782">
    <property type="component" value="Unassembled WGS sequence"/>
</dbReference>
<protein>
    <submittedName>
        <fullName evidence="1">Uncharacterized protein</fullName>
    </submittedName>
</protein>
<gene>
    <name evidence="1" type="ORF">GLRG_11225</name>
</gene>
<evidence type="ECO:0000313" key="1">
    <source>
        <dbReference type="EMBL" id="EFQ36081.1"/>
    </source>
</evidence>
<proteinExistence type="predicted"/>
<evidence type="ECO:0000313" key="2">
    <source>
        <dbReference type="Proteomes" id="UP000008782"/>
    </source>
</evidence>
<organism evidence="2">
    <name type="scientific">Colletotrichum graminicola (strain M1.001 / M2 / FGSC 10212)</name>
    <name type="common">Maize anthracnose fungus</name>
    <name type="synonym">Glomerella graminicola</name>
    <dbReference type="NCBI Taxonomy" id="645133"/>
    <lineage>
        <taxon>Eukaryota</taxon>
        <taxon>Fungi</taxon>
        <taxon>Dikarya</taxon>
        <taxon>Ascomycota</taxon>
        <taxon>Pezizomycotina</taxon>
        <taxon>Sordariomycetes</taxon>
        <taxon>Hypocreomycetidae</taxon>
        <taxon>Glomerellales</taxon>
        <taxon>Glomerellaceae</taxon>
        <taxon>Colletotrichum</taxon>
        <taxon>Colletotrichum graminicola species complex</taxon>
    </lineage>
</organism>
<dbReference type="HOGENOM" id="CLU_1053787_0_0_1"/>
<dbReference type="VEuPathDB" id="FungiDB:GLRG_11225"/>
<dbReference type="InterPro" id="IPR038765">
    <property type="entry name" value="Papain-like_cys_pep_sf"/>
</dbReference>
<sequence length="264" mass="30247">MDVYDSLSRHWDRWKPDVERTVSLLSMNLDRLNVTSLLSMLCNEQTNDVDCGVMVLINSAYLIIGRRLPSRVDVALWRRTLMAFIPTSGTEAPWNLHADLDDMDVEIPDEPSTSKLPKLSKRGFQEARAIRRQWEETMTRLFKEKSASSVAQLATYGEDVSEVLHAITAIQNNQTPEAITAELSALNAEVSKRGDVIRQLLDLPNRSACENNCIAEQRRQRRFLKRRLCDIRNGTTALGTAREQLEVEKRDVEIRIQRLRDLDL</sequence>